<accession>A0ABQ7K1M0</accession>
<feature type="compositionally biased region" description="Acidic residues" evidence="1">
    <location>
        <begin position="105"/>
        <end position="121"/>
    </location>
</feature>
<sequence>MAKLGSISVDRDGARRVKDRKDTSLRHGFLEGLEGGFLRQRPDERVFSLQELSQRDCDLDEIADKTTVVVDQAKERMDVIHTALGGSFGDSDSMADMVSALDVRDETDGDNGVDTSTGDDD</sequence>
<protein>
    <submittedName>
        <fullName evidence="2">Uncharacterized protein</fullName>
    </submittedName>
</protein>
<reference evidence="2 3" key="1">
    <citation type="journal article" date="2020" name="Fungal Divers.">
        <title>Resolving the Mortierellaceae phylogeny through synthesis of multi-gene phylogenetics and phylogenomics.</title>
        <authorList>
            <person name="Vandepol N."/>
            <person name="Liber J."/>
            <person name="Desiro A."/>
            <person name="Na H."/>
            <person name="Kennedy M."/>
            <person name="Barry K."/>
            <person name="Grigoriev I.V."/>
            <person name="Miller A.N."/>
            <person name="O'Donnell K."/>
            <person name="Stajich J.E."/>
            <person name="Bonito G."/>
        </authorList>
    </citation>
    <scope>NUCLEOTIDE SEQUENCE [LARGE SCALE GENOMIC DNA]</scope>
    <source>
        <strain evidence="2 3">AD045</strain>
    </source>
</reference>
<feature type="region of interest" description="Disordered" evidence="1">
    <location>
        <begin position="101"/>
        <end position="121"/>
    </location>
</feature>
<proteinExistence type="predicted"/>
<evidence type="ECO:0000313" key="3">
    <source>
        <dbReference type="Proteomes" id="UP001194696"/>
    </source>
</evidence>
<organism evidence="2 3">
    <name type="scientific">Linnemannia gamsii</name>
    <dbReference type="NCBI Taxonomy" id="64522"/>
    <lineage>
        <taxon>Eukaryota</taxon>
        <taxon>Fungi</taxon>
        <taxon>Fungi incertae sedis</taxon>
        <taxon>Mucoromycota</taxon>
        <taxon>Mortierellomycotina</taxon>
        <taxon>Mortierellomycetes</taxon>
        <taxon>Mortierellales</taxon>
        <taxon>Mortierellaceae</taxon>
        <taxon>Linnemannia</taxon>
    </lineage>
</organism>
<evidence type="ECO:0000256" key="1">
    <source>
        <dbReference type="SAM" id="MobiDB-lite"/>
    </source>
</evidence>
<evidence type="ECO:0000313" key="2">
    <source>
        <dbReference type="EMBL" id="KAG0288247.1"/>
    </source>
</evidence>
<feature type="compositionally biased region" description="Basic and acidic residues" evidence="1">
    <location>
        <begin position="9"/>
        <end position="21"/>
    </location>
</feature>
<dbReference type="Proteomes" id="UP001194696">
    <property type="component" value="Unassembled WGS sequence"/>
</dbReference>
<name>A0ABQ7K1M0_9FUNG</name>
<gene>
    <name evidence="2" type="ORF">BGZ96_007951</name>
</gene>
<keyword evidence="3" id="KW-1185">Reference proteome</keyword>
<comment type="caution">
    <text evidence="2">The sequence shown here is derived from an EMBL/GenBank/DDBJ whole genome shotgun (WGS) entry which is preliminary data.</text>
</comment>
<feature type="region of interest" description="Disordered" evidence="1">
    <location>
        <begin position="1"/>
        <end position="21"/>
    </location>
</feature>
<dbReference type="EMBL" id="JAAAIM010000424">
    <property type="protein sequence ID" value="KAG0288247.1"/>
    <property type="molecule type" value="Genomic_DNA"/>
</dbReference>